<dbReference type="GO" id="GO:0005829">
    <property type="term" value="C:cytosol"/>
    <property type="evidence" value="ECO:0007669"/>
    <property type="project" value="TreeGrafter"/>
</dbReference>
<evidence type="ECO:0000313" key="2">
    <source>
        <dbReference type="Proteomes" id="UP000199065"/>
    </source>
</evidence>
<dbReference type="InterPro" id="IPR023214">
    <property type="entry name" value="HAD_sf"/>
</dbReference>
<dbReference type="PANTHER" id="PTHR43434:SF20">
    <property type="entry name" value="5'-NUCLEOTIDASE"/>
    <property type="match status" value="1"/>
</dbReference>
<dbReference type="Gene3D" id="3.40.50.1000">
    <property type="entry name" value="HAD superfamily/HAD-like"/>
    <property type="match status" value="1"/>
</dbReference>
<accession>A0A1I2QRH6</accession>
<dbReference type="Pfam" id="PF13419">
    <property type="entry name" value="HAD_2"/>
    <property type="match status" value="1"/>
</dbReference>
<dbReference type="GO" id="GO:0004713">
    <property type="term" value="F:protein tyrosine kinase activity"/>
    <property type="evidence" value="ECO:0007669"/>
    <property type="project" value="TreeGrafter"/>
</dbReference>
<dbReference type="InterPro" id="IPR023198">
    <property type="entry name" value="PGP-like_dom2"/>
</dbReference>
<gene>
    <name evidence="1" type="ORF">SAMN05660282_00558</name>
</gene>
<dbReference type="AlphaFoldDB" id="A0A1I2QRH6"/>
<dbReference type="SUPFAM" id="SSF56784">
    <property type="entry name" value="HAD-like"/>
    <property type="match status" value="1"/>
</dbReference>
<dbReference type="STRING" id="185761.SAMN05660282_00558"/>
<evidence type="ECO:0000313" key="1">
    <source>
        <dbReference type="EMBL" id="SFG30243.1"/>
    </source>
</evidence>
<name>A0A1I2QRH6_9CORY</name>
<reference evidence="1 2" key="1">
    <citation type="submission" date="2016-10" db="EMBL/GenBank/DDBJ databases">
        <authorList>
            <person name="de Groot N.N."/>
        </authorList>
    </citation>
    <scope>NUCLEOTIDE SEQUENCE [LARGE SCALE GENOMIC DNA]</scope>
    <source>
        <strain>J11</strain>
        <strain evidence="2">PG 39</strain>
    </source>
</reference>
<dbReference type="Gene3D" id="1.10.150.240">
    <property type="entry name" value="Putative phosphatase, domain 2"/>
    <property type="match status" value="1"/>
</dbReference>
<keyword evidence="2" id="KW-1185">Reference proteome</keyword>
<protein>
    <submittedName>
        <fullName evidence="1">Haloacid dehalogenase superfamily, subfamily IA, variant 1 with third motif having Dx(3-4)D or Dx(3-4)E</fullName>
    </submittedName>
</protein>
<proteinExistence type="predicted"/>
<dbReference type="PANTHER" id="PTHR43434">
    <property type="entry name" value="PHOSPHOGLYCOLATE PHOSPHATASE"/>
    <property type="match status" value="1"/>
</dbReference>
<organism evidence="1 2">
    <name type="scientific">Corynebacterium spheniscorum</name>
    <dbReference type="NCBI Taxonomy" id="185761"/>
    <lineage>
        <taxon>Bacteria</taxon>
        <taxon>Bacillati</taxon>
        <taxon>Actinomycetota</taxon>
        <taxon>Actinomycetes</taxon>
        <taxon>Mycobacteriales</taxon>
        <taxon>Corynebacteriaceae</taxon>
        <taxon>Corynebacterium</taxon>
    </lineage>
</organism>
<sequence>MVEAVSFVFFDVDGTLIDSYPGIRASFVHAMTSLGYPLPPEDKIRTIPGPPMVQSLARFGVPEAQLSEGLAHYMSATEGGNWKKCEPYAGLPELLPRLAEDFTLATATSKSERFALKVLELFEMREAFSFIGAAQENGPRREKHDVIAYVLDKLELHGRESEILMVGDRQHDIAGAAQFGIPTVAVNWGYGTPEEWAAAQYRADSPAQLEEIIYEHFGNKH</sequence>
<dbReference type="SFLD" id="SFLDS00003">
    <property type="entry name" value="Haloacid_Dehalogenase"/>
    <property type="match status" value="1"/>
</dbReference>
<dbReference type="RefSeq" id="WP_092284166.1">
    <property type="nucleotide sequence ID" value="NZ_FOPJ01000002.1"/>
</dbReference>
<dbReference type="OrthoDB" id="9776368at2"/>
<dbReference type="InterPro" id="IPR006439">
    <property type="entry name" value="HAD-SF_hydro_IA"/>
</dbReference>
<dbReference type="SFLD" id="SFLDG01129">
    <property type="entry name" value="C1.5:_HAD__Beta-PGM__Phosphata"/>
    <property type="match status" value="1"/>
</dbReference>
<dbReference type="NCBIfam" id="TIGR01549">
    <property type="entry name" value="HAD-SF-IA-v1"/>
    <property type="match status" value="1"/>
</dbReference>
<dbReference type="Proteomes" id="UP000199065">
    <property type="component" value="Unassembled WGS sequence"/>
</dbReference>
<dbReference type="EMBL" id="FOPJ01000002">
    <property type="protein sequence ID" value="SFG30243.1"/>
    <property type="molecule type" value="Genomic_DNA"/>
</dbReference>
<dbReference type="InterPro" id="IPR041492">
    <property type="entry name" value="HAD_2"/>
</dbReference>
<dbReference type="InterPro" id="IPR036412">
    <property type="entry name" value="HAD-like_sf"/>
</dbReference>
<dbReference type="InterPro" id="IPR050155">
    <property type="entry name" value="HAD-like_hydrolase_sf"/>
</dbReference>